<organism evidence="2 3">
    <name type="scientific">Lentibacillus populi</name>
    <dbReference type="NCBI Taxonomy" id="1827502"/>
    <lineage>
        <taxon>Bacteria</taxon>
        <taxon>Bacillati</taxon>
        <taxon>Bacillota</taxon>
        <taxon>Bacilli</taxon>
        <taxon>Bacillales</taxon>
        <taxon>Bacillaceae</taxon>
        <taxon>Lentibacillus</taxon>
    </lineage>
</organism>
<comment type="caution">
    <text evidence="2">The sequence shown here is derived from an EMBL/GenBank/DDBJ whole genome shotgun (WGS) entry which is preliminary data.</text>
</comment>
<feature type="transmembrane region" description="Helical" evidence="1">
    <location>
        <begin position="6"/>
        <end position="30"/>
    </location>
</feature>
<reference evidence="2" key="1">
    <citation type="journal article" date="2014" name="Int. J. Syst. Evol. Microbiol.">
        <title>Complete genome sequence of Corynebacterium casei LMG S-19264T (=DSM 44701T), isolated from a smear-ripened cheese.</title>
        <authorList>
            <consortium name="US DOE Joint Genome Institute (JGI-PGF)"/>
            <person name="Walter F."/>
            <person name="Albersmeier A."/>
            <person name="Kalinowski J."/>
            <person name="Ruckert C."/>
        </authorList>
    </citation>
    <scope>NUCLEOTIDE SEQUENCE</scope>
    <source>
        <strain evidence="2">CGMCC 1.15454</strain>
    </source>
</reference>
<accession>A0A9W5TWL7</accession>
<keyword evidence="1" id="KW-0812">Transmembrane</keyword>
<keyword evidence="1" id="KW-1133">Transmembrane helix</keyword>
<evidence type="ECO:0008006" key="4">
    <source>
        <dbReference type="Google" id="ProtNLM"/>
    </source>
</evidence>
<sequence length="63" mass="6991">MEQFTFILAIVSLGLAISIFIGNILSNGLGKAFNTKSKSSKVMFICFLVYVISFVFYIFIGNN</sequence>
<reference evidence="2" key="2">
    <citation type="submission" date="2020-09" db="EMBL/GenBank/DDBJ databases">
        <authorList>
            <person name="Sun Q."/>
            <person name="Zhou Y."/>
        </authorList>
    </citation>
    <scope>NUCLEOTIDE SEQUENCE</scope>
    <source>
        <strain evidence="2">CGMCC 1.15454</strain>
    </source>
</reference>
<proteinExistence type="predicted"/>
<protein>
    <recommendedName>
        <fullName evidence="4">Mas-related G-protein coupled receptor member D</fullName>
    </recommendedName>
</protein>
<keyword evidence="1" id="KW-0472">Membrane</keyword>
<gene>
    <name evidence="2" type="ORF">GCM10011409_14470</name>
</gene>
<evidence type="ECO:0000313" key="2">
    <source>
        <dbReference type="EMBL" id="GGB38110.1"/>
    </source>
</evidence>
<name>A0A9W5TWL7_9BACI</name>
<evidence type="ECO:0000256" key="1">
    <source>
        <dbReference type="SAM" id="Phobius"/>
    </source>
</evidence>
<dbReference type="Proteomes" id="UP000621492">
    <property type="component" value="Unassembled WGS sequence"/>
</dbReference>
<feature type="transmembrane region" description="Helical" evidence="1">
    <location>
        <begin position="42"/>
        <end position="60"/>
    </location>
</feature>
<evidence type="ECO:0000313" key="3">
    <source>
        <dbReference type="Proteomes" id="UP000621492"/>
    </source>
</evidence>
<dbReference type="RefSeq" id="WP_088051468.1">
    <property type="nucleotide sequence ID" value="NZ_BMJD01000008.1"/>
</dbReference>
<keyword evidence="3" id="KW-1185">Reference proteome</keyword>
<dbReference type="EMBL" id="BMJD01000008">
    <property type="protein sequence ID" value="GGB38110.1"/>
    <property type="molecule type" value="Genomic_DNA"/>
</dbReference>
<dbReference type="AlphaFoldDB" id="A0A9W5TWL7"/>